<dbReference type="Pfam" id="PF11969">
    <property type="entry name" value="DcpS_C"/>
    <property type="match status" value="1"/>
</dbReference>
<dbReference type="InterPro" id="IPR008594">
    <property type="entry name" value="DcpS/DCS2"/>
</dbReference>
<evidence type="ECO:0000256" key="6">
    <source>
        <dbReference type="PIRSR" id="PIRSR028973-1"/>
    </source>
</evidence>
<dbReference type="WBParaSite" id="Smp_163300.1">
    <property type="protein sequence ID" value="Smp_163300.1"/>
    <property type="gene ID" value="Smp_163300"/>
</dbReference>
<dbReference type="Gene3D" id="3.30.428.10">
    <property type="entry name" value="HIT-like"/>
    <property type="match status" value="1"/>
</dbReference>
<keyword evidence="5" id="KW-0539">Nucleus</keyword>
<dbReference type="PANTHER" id="PTHR12978:SF0">
    <property type="entry name" value="M7GPPPX DIPHOSPHATASE"/>
    <property type="match status" value="1"/>
</dbReference>
<dbReference type="InParanoid" id="A0A3Q0KRY6"/>
<dbReference type="GO" id="GO:0140932">
    <property type="term" value="F:5'-(N(7)-methyl 5'-triphosphoguanosine)-[mRNA] diphosphatase activity"/>
    <property type="evidence" value="ECO:0007669"/>
    <property type="project" value="UniProtKB-EC"/>
</dbReference>
<proteinExistence type="inferred from homology"/>
<evidence type="ECO:0000256" key="3">
    <source>
        <dbReference type="ARBA" id="ARBA00015636"/>
    </source>
</evidence>
<evidence type="ECO:0000256" key="5">
    <source>
        <dbReference type="PIRNR" id="PIRNR028973"/>
    </source>
</evidence>
<dbReference type="InterPro" id="IPR011145">
    <property type="entry name" value="Scavenger_mRNA_decap_enz_N"/>
</dbReference>
<evidence type="ECO:0000256" key="1">
    <source>
        <dbReference type="ARBA" id="ARBA00010208"/>
    </source>
</evidence>
<keyword evidence="5" id="KW-0378">Hydrolase</keyword>
<keyword evidence="5" id="KW-0507">mRNA processing</keyword>
<dbReference type="SUPFAM" id="SSF102860">
    <property type="entry name" value="mRNA decapping enzyme DcpS N-terminal domain"/>
    <property type="match status" value="1"/>
</dbReference>
<keyword evidence="7" id="KW-1185">Reference proteome</keyword>
<dbReference type="Gene3D" id="3.30.200.40">
    <property type="entry name" value="Scavenger mRNA decapping enzyme, N-terminal domain"/>
    <property type="match status" value="1"/>
</dbReference>
<feature type="active site" description="Nucleophile" evidence="6">
    <location>
        <position position="320"/>
    </location>
</feature>
<accession>A0A3Q0KRY6</accession>
<dbReference type="GO" id="GO:0000932">
    <property type="term" value="C:P-body"/>
    <property type="evidence" value="ECO:0007669"/>
    <property type="project" value="TreeGrafter"/>
</dbReference>
<organism evidence="7 8">
    <name type="scientific">Schistosoma mansoni</name>
    <name type="common">Blood fluke</name>
    <dbReference type="NCBI Taxonomy" id="6183"/>
    <lineage>
        <taxon>Eukaryota</taxon>
        <taxon>Metazoa</taxon>
        <taxon>Spiralia</taxon>
        <taxon>Lophotrochozoa</taxon>
        <taxon>Platyhelminthes</taxon>
        <taxon>Trematoda</taxon>
        <taxon>Digenea</taxon>
        <taxon>Strigeidida</taxon>
        <taxon>Schistosomatoidea</taxon>
        <taxon>Schistosomatidae</taxon>
        <taxon>Schistosoma</taxon>
    </lineage>
</organism>
<comment type="catalytic activity">
    <reaction evidence="4 5">
        <text>a 5'-end (N(7)-methyl 5'-triphosphoguanosine)-ribonucleoside in mRNA + H2O = N(7)-methyl-GMP + a 5'-end diphospho-ribonucleoside in mRNA + 2 H(+)</text>
        <dbReference type="Rhea" id="RHEA:65388"/>
        <dbReference type="Rhea" id="RHEA-COMP:17165"/>
        <dbReference type="Rhea" id="RHEA-COMP:17167"/>
        <dbReference type="ChEBI" id="CHEBI:15377"/>
        <dbReference type="ChEBI" id="CHEBI:15378"/>
        <dbReference type="ChEBI" id="CHEBI:58285"/>
        <dbReference type="ChEBI" id="CHEBI:156461"/>
        <dbReference type="ChEBI" id="CHEBI:167616"/>
        <dbReference type="EC" id="3.6.1.59"/>
    </reaction>
</comment>
<dbReference type="GO" id="GO:0000340">
    <property type="term" value="F:RNA 7-methylguanosine cap binding"/>
    <property type="evidence" value="ECO:0007669"/>
    <property type="project" value="UniProtKB-UniRule"/>
</dbReference>
<name>A0A3Q0KRY6_SCHMA</name>
<dbReference type="GO" id="GO:0005634">
    <property type="term" value="C:nucleus"/>
    <property type="evidence" value="ECO:0007669"/>
    <property type="project" value="UniProtKB-SubCell"/>
</dbReference>
<reference evidence="7" key="1">
    <citation type="journal article" date="2012" name="PLoS Negl. Trop. Dis.">
        <title>A systematically improved high quality genome and transcriptome of the human blood fluke Schistosoma mansoni.</title>
        <authorList>
            <person name="Protasio A.V."/>
            <person name="Tsai I.J."/>
            <person name="Babbage A."/>
            <person name="Nichol S."/>
            <person name="Hunt M."/>
            <person name="Aslett M.A."/>
            <person name="De Silva N."/>
            <person name="Velarde G.S."/>
            <person name="Anderson T.J."/>
            <person name="Clark R.C."/>
            <person name="Davidson C."/>
            <person name="Dillon G.P."/>
            <person name="Holroyd N.E."/>
            <person name="LoVerde P.T."/>
            <person name="Lloyd C."/>
            <person name="McQuillan J."/>
            <person name="Oliveira G."/>
            <person name="Otto T.D."/>
            <person name="Parker-Manuel S.J."/>
            <person name="Quail M.A."/>
            <person name="Wilson R.A."/>
            <person name="Zerlotini A."/>
            <person name="Dunne D.W."/>
            <person name="Berriman M."/>
        </authorList>
    </citation>
    <scope>NUCLEOTIDE SEQUENCE [LARGE SCALE GENOMIC DNA]</scope>
    <source>
        <strain evidence="7">Puerto Rican</strain>
    </source>
</reference>
<sequence>MSENSFRVGDTPPVPPKKRARLDVSTVDTVNGSTDATSFRPENMHLISVLQNDLRNKCLVLHTRFGDDPKEAIVTLQKSSFPNDPNTLKRCKVVNKVIGLHISNDTDDQCHEEDKTDETENDTFPEWQAKSIMKNDIYHRFLITNGLESINGIEMTVTYPAESHHFTRYANSSRHIIQETPALYKDVILPFLSQKPKDLTWIDNVVAGIAEQDRTLHNDADEMFGFTLVLDYRWDGLRIQELHCLGIAHDQKLTCLRDLRSCHVPMLKRILQLGRDTLFRKYSKSETSDNQMSGDNSKIILSKDQILAYIHYPPTFYRFHVHFVHIDSGDNYGTNACRAHILEEVIRNLEQDDLYYANRTITMFLHANNPMFTAICQNSSHISIVDSAPE</sequence>
<comment type="subcellular location">
    <subcellularLocation>
        <location evidence="5">Nucleus</location>
    </subcellularLocation>
</comment>
<evidence type="ECO:0000313" key="8">
    <source>
        <dbReference type="WBParaSite" id="Smp_163300.1"/>
    </source>
</evidence>
<dbReference type="AlphaFoldDB" id="A0A3Q0KRY6"/>
<dbReference type="STRING" id="6183.A0A3Q0KRY6"/>
<dbReference type="SUPFAM" id="SSF54197">
    <property type="entry name" value="HIT-like"/>
    <property type="match status" value="1"/>
</dbReference>
<dbReference type="Proteomes" id="UP000008854">
    <property type="component" value="Unassembled WGS sequence"/>
</dbReference>
<reference evidence="8" key="2">
    <citation type="submission" date="2018-12" db="UniProtKB">
        <authorList>
            <consortium name="WormBaseParasite"/>
        </authorList>
    </citation>
    <scope>IDENTIFICATION</scope>
    <source>
        <strain evidence="8">Puerto Rican</strain>
    </source>
</reference>
<comment type="function">
    <text evidence="5">Decapping scavenger enzyme that catalyzes the cleavage of a residual cap structure following the degradation of mRNAs by the 3'-&gt;5' exosome-mediated mRNA decay pathway.</text>
</comment>
<dbReference type="FunCoup" id="A0A3Q0KRY6">
    <property type="interactions" value="2154"/>
</dbReference>
<comment type="similarity">
    <text evidence="1 5">Belongs to the HIT family.</text>
</comment>
<dbReference type="InterPro" id="IPR036265">
    <property type="entry name" value="HIT-like_sf"/>
</dbReference>
<dbReference type="PANTHER" id="PTHR12978">
    <property type="entry name" value="HISTIDINE TRIAD HIT PROTEIN MEMBER"/>
    <property type="match status" value="1"/>
</dbReference>
<protein>
    <recommendedName>
        <fullName evidence="3 5">m7GpppX diphosphatase</fullName>
        <ecNumber evidence="2 5">3.6.1.59</ecNumber>
    </recommendedName>
</protein>
<dbReference type="EC" id="3.6.1.59" evidence="2 5"/>
<dbReference type="GO" id="GO:0000290">
    <property type="term" value="P:deadenylation-dependent decapping of nuclear-transcribed mRNA"/>
    <property type="evidence" value="ECO:0007669"/>
    <property type="project" value="UniProtKB-UniRule"/>
</dbReference>
<dbReference type="GO" id="GO:0006397">
    <property type="term" value="P:mRNA processing"/>
    <property type="evidence" value="ECO:0007669"/>
    <property type="project" value="UniProtKB-KW"/>
</dbReference>
<dbReference type="Pfam" id="PF05652">
    <property type="entry name" value="DcpS"/>
    <property type="match status" value="1"/>
</dbReference>
<evidence type="ECO:0000256" key="2">
    <source>
        <dbReference type="ARBA" id="ARBA00012520"/>
    </source>
</evidence>
<evidence type="ECO:0000256" key="4">
    <source>
        <dbReference type="ARBA" id="ARBA00048222"/>
    </source>
</evidence>
<evidence type="ECO:0000313" key="7">
    <source>
        <dbReference type="Proteomes" id="UP000008854"/>
    </source>
</evidence>
<dbReference type="PIRSF" id="PIRSF028973">
    <property type="entry name" value="Scavenger_mRNA_decap_enz"/>
    <property type="match status" value="1"/>
</dbReference>